<keyword evidence="2" id="KW-1185">Reference proteome</keyword>
<sequence length="117" mass="13156">MTQNSRQSLIELLFLSLYLDNHLSLAEDEVLTNALDALGWEADLPREIFIFQAFAKAREAAGDELKIDAFVRSHADLIVSDGTAAPALTWLYKILGSDGISMAEERFLKKLEKRLYP</sequence>
<evidence type="ECO:0000313" key="2">
    <source>
        <dbReference type="Proteomes" id="UP001165653"/>
    </source>
</evidence>
<gene>
    <name evidence="1" type="ORF">OJ996_04915</name>
</gene>
<evidence type="ECO:0008006" key="3">
    <source>
        <dbReference type="Google" id="ProtNLM"/>
    </source>
</evidence>
<dbReference type="RefSeq" id="WP_264511789.1">
    <property type="nucleotide sequence ID" value="NZ_JAPDDR010000002.1"/>
</dbReference>
<dbReference type="EMBL" id="JAPDDR010000002">
    <property type="protein sequence ID" value="MCW1912901.1"/>
    <property type="molecule type" value="Genomic_DNA"/>
</dbReference>
<accession>A0ABT3G060</accession>
<organism evidence="1 2">
    <name type="scientific">Luteolibacter rhizosphaerae</name>
    <dbReference type="NCBI Taxonomy" id="2989719"/>
    <lineage>
        <taxon>Bacteria</taxon>
        <taxon>Pseudomonadati</taxon>
        <taxon>Verrucomicrobiota</taxon>
        <taxon>Verrucomicrobiia</taxon>
        <taxon>Verrucomicrobiales</taxon>
        <taxon>Verrucomicrobiaceae</taxon>
        <taxon>Luteolibacter</taxon>
    </lineage>
</organism>
<dbReference type="Proteomes" id="UP001165653">
    <property type="component" value="Unassembled WGS sequence"/>
</dbReference>
<reference evidence="1" key="1">
    <citation type="submission" date="2022-10" db="EMBL/GenBank/DDBJ databases">
        <title>Luteolibacter sp. GHJ8, whole genome shotgun sequencing project.</title>
        <authorList>
            <person name="Zhao G."/>
            <person name="Shen L."/>
        </authorList>
    </citation>
    <scope>NUCLEOTIDE SEQUENCE</scope>
    <source>
        <strain evidence="1">GHJ8</strain>
    </source>
</reference>
<proteinExistence type="predicted"/>
<protein>
    <recommendedName>
        <fullName evidence="3">TerB family tellurite resistance protein</fullName>
    </recommendedName>
</protein>
<name>A0ABT3G060_9BACT</name>
<evidence type="ECO:0000313" key="1">
    <source>
        <dbReference type="EMBL" id="MCW1912901.1"/>
    </source>
</evidence>
<comment type="caution">
    <text evidence="1">The sequence shown here is derived from an EMBL/GenBank/DDBJ whole genome shotgun (WGS) entry which is preliminary data.</text>
</comment>